<dbReference type="Gene3D" id="1.10.260.40">
    <property type="entry name" value="lambda repressor-like DNA-binding domains"/>
    <property type="match status" value="1"/>
</dbReference>
<dbReference type="EMBL" id="MCHX01000054">
    <property type="protein sequence ID" value="OFJ51872.1"/>
    <property type="molecule type" value="Genomic_DNA"/>
</dbReference>
<keyword evidence="2" id="KW-1185">Reference proteome</keyword>
<name>A0A1E8Q013_9MYCO</name>
<sequence>MTGRLREILAKAKHLSASVVAVSSKHDDASHMDTTELARRINRLFEVMHKQHAPPLTTAAAAAGITARGDTPVSTNLLDQLRSGDRSSDPTEAELRAIAAFFGVAPEYLTDTEAATRIDPQLNLLCALREAGVRLQSGDRQEGPAGDD</sequence>
<reference evidence="1 2" key="1">
    <citation type="submission" date="2016-09" db="EMBL/GenBank/DDBJ databases">
        <title>genome sequence of Mycobacterium sp. 739 SCH.</title>
        <authorList>
            <person name="Greninger A.L."/>
            <person name="Qin X."/>
            <person name="Jerome K."/>
            <person name="Vora S."/>
            <person name="Quinn K."/>
        </authorList>
    </citation>
    <scope>NUCLEOTIDE SEQUENCE [LARGE SCALE GENOMIC DNA]</scope>
    <source>
        <strain evidence="1 2">SCH</strain>
    </source>
</reference>
<dbReference type="Proteomes" id="UP000178953">
    <property type="component" value="Unassembled WGS sequence"/>
</dbReference>
<dbReference type="RefSeq" id="WP_070354941.1">
    <property type="nucleotide sequence ID" value="NZ_MCHX01000054.1"/>
</dbReference>
<protein>
    <submittedName>
        <fullName evidence="1">Uncharacterized protein</fullName>
    </submittedName>
</protein>
<accession>A0A1E8Q013</accession>
<dbReference type="GO" id="GO:0003677">
    <property type="term" value="F:DNA binding"/>
    <property type="evidence" value="ECO:0007669"/>
    <property type="project" value="InterPro"/>
</dbReference>
<organism evidence="1 2">
    <name type="scientific">Mycolicibacterium grossiae</name>
    <dbReference type="NCBI Taxonomy" id="1552759"/>
    <lineage>
        <taxon>Bacteria</taxon>
        <taxon>Bacillati</taxon>
        <taxon>Actinomycetota</taxon>
        <taxon>Actinomycetes</taxon>
        <taxon>Mycobacteriales</taxon>
        <taxon>Mycobacteriaceae</taxon>
        <taxon>Mycolicibacterium</taxon>
    </lineage>
</organism>
<gene>
    <name evidence="1" type="ORF">BEL07_20655</name>
</gene>
<evidence type="ECO:0000313" key="2">
    <source>
        <dbReference type="Proteomes" id="UP000178953"/>
    </source>
</evidence>
<dbReference type="InterPro" id="IPR010982">
    <property type="entry name" value="Lambda_DNA-bd_dom_sf"/>
</dbReference>
<proteinExistence type="predicted"/>
<evidence type="ECO:0000313" key="1">
    <source>
        <dbReference type="EMBL" id="OFJ51872.1"/>
    </source>
</evidence>
<comment type="caution">
    <text evidence="1">The sequence shown here is derived from an EMBL/GenBank/DDBJ whole genome shotgun (WGS) entry which is preliminary data.</text>
</comment>
<dbReference type="AlphaFoldDB" id="A0A1E8Q013"/>